<evidence type="ECO:0000259" key="1">
    <source>
        <dbReference type="Pfam" id="PF01638"/>
    </source>
</evidence>
<dbReference type="Gene3D" id="1.10.10.10">
    <property type="entry name" value="Winged helix-like DNA-binding domain superfamily/Winged helix DNA-binding domain"/>
    <property type="match status" value="1"/>
</dbReference>
<name>A0ABV7LPL5_9GAMM</name>
<gene>
    <name evidence="2" type="ORF">ACFOEV_12700</name>
</gene>
<feature type="domain" description="HTH hxlR-type" evidence="1">
    <location>
        <begin position="3"/>
        <end position="35"/>
    </location>
</feature>
<dbReference type="RefSeq" id="WP_386774470.1">
    <property type="nucleotide sequence ID" value="NZ_JBHRUG010000027.1"/>
</dbReference>
<proteinExistence type="predicted"/>
<protein>
    <submittedName>
        <fullName evidence="2">Winged helix-turn-helix transcriptional regulator</fullName>
    </submittedName>
</protein>
<dbReference type="InterPro" id="IPR002577">
    <property type="entry name" value="HTH_HxlR"/>
</dbReference>
<organism evidence="2 3">
    <name type="scientific">Litchfieldella rifensis</name>
    <dbReference type="NCBI Taxonomy" id="762643"/>
    <lineage>
        <taxon>Bacteria</taxon>
        <taxon>Pseudomonadati</taxon>
        <taxon>Pseudomonadota</taxon>
        <taxon>Gammaproteobacteria</taxon>
        <taxon>Oceanospirillales</taxon>
        <taxon>Halomonadaceae</taxon>
        <taxon>Litchfieldella</taxon>
    </lineage>
</organism>
<keyword evidence="3" id="KW-1185">Reference proteome</keyword>
<comment type="caution">
    <text evidence="2">The sequence shown here is derived from an EMBL/GenBank/DDBJ whole genome shotgun (WGS) entry which is preliminary data.</text>
</comment>
<sequence length="37" mass="4227">MPLVLITPQPGTRRFTALMREIGDISKQMLSRTLKVQ</sequence>
<dbReference type="Proteomes" id="UP001595579">
    <property type="component" value="Unassembled WGS sequence"/>
</dbReference>
<dbReference type="EMBL" id="JBHRUG010000027">
    <property type="protein sequence ID" value="MFC3284462.1"/>
    <property type="molecule type" value="Genomic_DNA"/>
</dbReference>
<reference evidence="3" key="1">
    <citation type="journal article" date="2019" name="Int. J. Syst. Evol. Microbiol.">
        <title>The Global Catalogue of Microorganisms (GCM) 10K type strain sequencing project: providing services to taxonomists for standard genome sequencing and annotation.</title>
        <authorList>
            <consortium name="The Broad Institute Genomics Platform"/>
            <consortium name="The Broad Institute Genome Sequencing Center for Infectious Disease"/>
            <person name="Wu L."/>
            <person name="Ma J."/>
        </authorList>
    </citation>
    <scope>NUCLEOTIDE SEQUENCE [LARGE SCALE GENOMIC DNA]</scope>
    <source>
        <strain evidence="3">CECT 7698</strain>
    </source>
</reference>
<evidence type="ECO:0000313" key="2">
    <source>
        <dbReference type="EMBL" id="MFC3284462.1"/>
    </source>
</evidence>
<evidence type="ECO:0000313" key="3">
    <source>
        <dbReference type="Proteomes" id="UP001595579"/>
    </source>
</evidence>
<accession>A0ABV7LPL5</accession>
<dbReference type="Pfam" id="PF01638">
    <property type="entry name" value="HxlR"/>
    <property type="match status" value="1"/>
</dbReference>
<dbReference type="InterPro" id="IPR036388">
    <property type="entry name" value="WH-like_DNA-bd_sf"/>
</dbReference>